<dbReference type="FunFam" id="1.20.140.40:FF:000002">
    <property type="entry name" value="Putative invertase inhibitor"/>
    <property type="match status" value="1"/>
</dbReference>
<accession>A0ABC8U0V1</accession>
<organism evidence="6 7">
    <name type="scientific">Ilex paraguariensis</name>
    <name type="common">yerba mate</name>
    <dbReference type="NCBI Taxonomy" id="185542"/>
    <lineage>
        <taxon>Eukaryota</taxon>
        <taxon>Viridiplantae</taxon>
        <taxon>Streptophyta</taxon>
        <taxon>Embryophyta</taxon>
        <taxon>Tracheophyta</taxon>
        <taxon>Spermatophyta</taxon>
        <taxon>Magnoliopsida</taxon>
        <taxon>eudicotyledons</taxon>
        <taxon>Gunneridae</taxon>
        <taxon>Pentapetalae</taxon>
        <taxon>asterids</taxon>
        <taxon>campanulids</taxon>
        <taxon>Aquifoliales</taxon>
        <taxon>Aquifoliaceae</taxon>
        <taxon>Ilex</taxon>
    </lineage>
</organism>
<evidence type="ECO:0000256" key="4">
    <source>
        <dbReference type="SAM" id="SignalP"/>
    </source>
</evidence>
<name>A0ABC8U0V1_9AQUA</name>
<dbReference type="NCBIfam" id="TIGR01614">
    <property type="entry name" value="PME_inhib"/>
    <property type="match status" value="1"/>
</dbReference>
<gene>
    <name evidence="6" type="ORF">ILEXP_LOCUS43084</name>
</gene>
<evidence type="ECO:0000256" key="3">
    <source>
        <dbReference type="ARBA" id="ARBA00038471"/>
    </source>
</evidence>
<comment type="similarity">
    <text evidence="3">Belongs to the PMEI family.</text>
</comment>
<keyword evidence="1 4" id="KW-0732">Signal</keyword>
<evidence type="ECO:0000256" key="1">
    <source>
        <dbReference type="ARBA" id="ARBA00022729"/>
    </source>
</evidence>
<evidence type="ECO:0000256" key="2">
    <source>
        <dbReference type="ARBA" id="ARBA00023157"/>
    </source>
</evidence>
<dbReference type="EMBL" id="CAUOFW020006168">
    <property type="protein sequence ID" value="CAK9173351.1"/>
    <property type="molecule type" value="Genomic_DNA"/>
</dbReference>
<evidence type="ECO:0000313" key="6">
    <source>
        <dbReference type="EMBL" id="CAK9173351.1"/>
    </source>
</evidence>
<reference evidence="6 7" key="1">
    <citation type="submission" date="2024-02" db="EMBL/GenBank/DDBJ databases">
        <authorList>
            <person name="Vignale AGUSTIN F."/>
            <person name="Sosa J E."/>
            <person name="Modenutti C."/>
        </authorList>
    </citation>
    <scope>NUCLEOTIDE SEQUENCE [LARGE SCALE GENOMIC DNA]</scope>
</reference>
<dbReference type="GO" id="GO:0005576">
    <property type="term" value="C:extracellular region"/>
    <property type="evidence" value="ECO:0007669"/>
    <property type="project" value="UniProtKB-ARBA"/>
</dbReference>
<dbReference type="PANTHER" id="PTHR35357:SF17">
    <property type="entry name" value="PECTINESTERASE INHIBITOR 12"/>
    <property type="match status" value="1"/>
</dbReference>
<comment type="caution">
    <text evidence="6">The sequence shown here is derived from an EMBL/GenBank/DDBJ whole genome shotgun (WGS) entry which is preliminary data.</text>
</comment>
<dbReference type="PANTHER" id="PTHR35357">
    <property type="entry name" value="OS02G0537100 PROTEIN"/>
    <property type="match status" value="1"/>
</dbReference>
<dbReference type="CDD" id="cd15795">
    <property type="entry name" value="PMEI-Pla_a_1_like"/>
    <property type="match status" value="1"/>
</dbReference>
<dbReference type="Pfam" id="PF04043">
    <property type="entry name" value="PMEI"/>
    <property type="match status" value="1"/>
</dbReference>
<dbReference type="AlphaFoldDB" id="A0ABC8U0V1"/>
<feature type="signal peptide" evidence="4">
    <location>
        <begin position="1"/>
        <end position="24"/>
    </location>
</feature>
<feature type="domain" description="Pectinesterase inhibitor" evidence="5">
    <location>
        <begin position="30"/>
        <end position="182"/>
    </location>
</feature>
<dbReference type="InterPro" id="IPR006501">
    <property type="entry name" value="Pectinesterase_inhib_dom"/>
</dbReference>
<dbReference type="SMART" id="SM00856">
    <property type="entry name" value="PMEI"/>
    <property type="match status" value="1"/>
</dbReference>
<proteinExistence type="inferred from homology"/>
<evidence type="ECO:0000259" key="5">
    <source>
        <dbReference type="SMART" id="SM00856"/>
    </source>
</evidence>
<evidence type="ECO:0000313" key="7">
    <source>
        <dbReference type="Proteomes" id="UP001642360"/>
    </source>
</evidence>
<dbReference type="InterPro" id="IPR035513">
    <property type="entry name" value="Invertase/methylesterase_inhib"/>
</dbReference>
<dbReference type="SUPFAM" id="SSF101148">
    <property type="entry name" value="Plant invertase/pectin methylesterase inhibitor"/>
    <property type="match status" value="1"/>
</dbReference>
<dbReference type="Proteomes" id="UP001642360">
    <property type="component" value="Unassembled WGS sequence"/>
</dbReference>
<protein>
    <recommendedName>
        <fullName evidence="5">Pectinesterase inhibitor domain-containing protein</fullName>
    </recommendedName>
</protein>
<feature type="chain" id="PRO_5044808912" description="Pectinesterase inhibitor domain-containing protein" evidence="4">
    <location>
        <begin position="25"/>
        <end position="196"/>
    </location>
</feature>
<keyword evidence="7" id="KW-1185">Reference proteome</keyword>
<keyword evidence="2" id="KW-1015">Disulfide bond</keyword>
<dbReference type="Gene3D" id="1.20.140.40">
    <property type="entry name" value="Invertase/pectin methylesterase inhibitor family protein"/>
    <property type="match status" value="1"/>
</dbReference>
<sequence>MWHSSFFSISFCFLFFLLPHENNSSSVNAVSVDLVNTTCKQCASKSAIFNYDFCVTSLQAVSISHVTNLQGLAIIAMELALGNATSTISTIEKMMTSGTFDPFAMDCLRDCVDLYADAASMLVSSIAAFLQEYFDAANVLMSAVMEATSTCEDGFTEKEGEVTPLTTENYNLSELSGISLCIINLVVSSELSSMSS</sequence>
<dbReference type="InterPro" id="IPR034088">
    <property type="entry name" value="Pla_a_1-like"/>
</dbReference>